<feature type="domain" description="Coenzyme PQQ synthesis protein F-like C-terminal lobe" evidence="3">
    <location>
        <begin position="59"/>
        <end position="136"/>
    </location>
</feature>
<dbReference type="SUPFAM" id="SSF63411">
    <property type="entry name" value="LuxS/MPP-like metallohydrolase"/>
    <property type="match status" value="1"/>
</dbReference>
<accession>A0A8S3T6M8</accession>
<dbReference type="EMBL" id="CAJPWZ010001965">
    <property type="protein sequence ID" value="CAG2227489.1"/>
    <property type="molecule type" value="Genomic_DNA"/>
</dbReference>
<protein>
    <submittedName>
        <fullName evidence="4">IDE</fullName>
        <ecNumber evidence="4">3.4.24.56</ecNumber>
    </submittedName>
</protein>
<dbReference type="InterPro" id="IPR054734">
    <property type="entry name" value="PqqF-like_C_4"/>
</dbReference>
<dbReference type="GO" id="GO:0051603">
    <property type="term" value="P:proteolysis involved in protein catabolic process"/>
    <property type="evidence" value="ECO:0007669"/>
    <property type="project" value="TreeGrafter"/>
</dbReference>
<dbReference type="GO" id="GO:0005829">
    <property type="term" value="C:cytosol"/>
    <property type="evidence" value="ECO:0007669"/>
    <property type="project" value="TreeGrafter"/>
</dbReference>
<dbReference type="OrthoDB" id="952271at2759"/>
<proteinExistence type="predicted"/>
<evidence type="ECO:0000313" key="4">
    <source>
        <dbReference type="EMBL" id="CAG2227489.1"/>
    </source>
</evidence>
<dbReference type="GO" id="GO:0043171">
    <property type="term" value="P:peptide catabolic process"/>
    <property type="evidence" value="ECO:0007669"/>
    <property type="project" value="TreeGrafter"/>
</dbReference>
<evidence type="ECO:0000256" key="2">
    <source>
        <dbReference type="SAM" id="MobiDB-lite"/>
    </source>
</evidence>
<name>A0A8S3T6M8_MYTED</name>
<gene>
    <name evidence="4" type="ORF">MEDL_40514</name>
</gene>
<dbReference type="Gene3D" id="3.30.830.10">
    <property type="entry name" value="Metalloenzyme, LuxS/M16 peptidase-like"/>
    <property type="match status" value="2"/>
</dbReference>
<dbReference type="Pfam" id="PF22456">
    <property type="entry name" value="PqqF-like_C_4"/>
    <property type="match status" value="1"/>
</dbReference>
<dbReference type="EC" id="3.4.24.56" evidence="4"/>
<dbReference type="GO" id="GO:0004222">
    <property type="term" value="F:metalloendopeptidase activity"/>
    <property type="evidence" value="ECO:0007669"/>
    <property type="project" value="UniProtKB-EC"/>
</dbReference>
<evidence type="ECO:0000259" key="3">
    <source>
        <dbReference type="Pfam" id="PF22456"/>
    </source>
</evidence>
<organism evidence="4 5">
    <name type="scientific">Mytilus edulis</name>
    <name type="common">Blue mussel</name>
    <dbReference type="NCBI Taxonomy" id="6550"/>
    <lineage>
        <taxon>Eukaryota</taxon>
        <taxon>Metazoa</taxon>
        <taxon>Spiralia</taxon>
        <taxon>Lophotrochozoa</taxon>
        <taxon>Mollusca</taxon>
        <taxon>Bivalvia</taxon>
        <taxon>Autobranchia</taxon>
        <taxon>Pteriomorphia</taxon>
        <taxon>Mytilida</taxon>
        <taxon>Mytiloidea</taxon>
        <taxon>Mytilidae</taxon>
        <taxon>Mytilinae</taxon>
        <taxon>Mytilus</taxon>
    </lineage>
</organism>
<feature type="region of interest" description="Disordered" evidence="2">
    <location>
        <begin position="187"/>
        <end position="216"/>
    </location>
</feature>
<reference evidence="4" key="1">
    <citation type="submission" date="2021-03" db="EMBL/GenBank/DDBJ databases">
        <authorList>
            <person name="Bekaert M."/>
        </authorList>
    </citation>
    <scope>NUCLEOTIDE SEQUENCE</scope>
</reference>
<evidence type="ECO:0000256" key="1">
    <source>
        <dbReference type="ARBA" id="ARBA00022723"/>
    </source>
</evidence>
<feature type="compositionally biased region" description="Basic and acidic residues" evidence="2">
    <location>
        <begin position="187"/>
        <end position="200"/>
    </location>
</feature>
<evidence type="ECO:0000313" key="5">
    <source>
        <dbReference type="Proteomes" id="UP000683360"/>
    </source>
</evidence>
<dbReference type="GO" id="GO:0046872">
    <property type="term" value="F:metal ion binding"/>
    <property type="evidence" value="ECO:0007669"/>
    <property type="project" value="UniProtKB-KW"/>
</dbReference>
<dbReference type="PANTHER" id="PTHR43690:SF18">
    <property type="entry name" value="INSULIN-DEGRADING ENZYME-RELATED"/>
    <property type="match status" value="1"/>
</dbReference>
<dbReference type="InterPro" id="IPR011249">
    <property type="entry name" value="Metalloenz_LuxS/M16"/>
</dbReference>
<keyword evidence="5" id="KW-1185">Reference proteome</keyword>
<dbReference type="PANTHER" id="PTHR43690">
    <property type="entry name" value="NARDILYSIN"/>
    <property type="match status" value="1"/>
</dbReference>
<dbReference type="Proteomes" id="UP000683360">
    <property type="component" value="Unassembled WGS sequence"/>
</dbReference>
<sequence>MNYFNVLMHYEMTAEKLDAFIPQLLSKLYIEGLIYGNVTKQIALDIVGTVESIMTTKCYIVFSGVRRSNGVQGLRVIIQSDRSPEYVEKRVEAFLNSMDDYIKEMTDEAFQKHLKALVSKRMEKPKKISGQNSRYWSEILSQQYNFDRETVEVEFLKTVKKEDDRIAVGAPYRKKFSIHVVSSVNGEKELTETNGEKQTETTEDGNNLLPSPELPPPMVVTSVAEFKRDMGLYPLPRPYIDLQKARSKL</sequence>
<dbReference type="GO" id="GO:0005739">
    <property type="term" value="C:mitochondrion"/>
    <property type="evidence" value="ECO:0007669"/>
    <property type="project" value="TreeGrafter"/>
</dbReference>
<dbReference type="AlphaFoldDB" id="A0A8S3T6M8"/>
<dbReference type="InterPro" id="IPR050626">
    <property type="entry name" value="Peptidase_M16"/>
</dbReference>
<keyword evidence="1" id="KW-0479">Metal-binding</keyword>
<keyword evidence="4" id="KW-0378">Hydrolase</keyword>
<comment type="caution">
    <text evidence="4">The sequence shown here is derived from an EMBL/GenBank/DDBJ whole genome shotgun (WGS) entry which is preliminary data.</text>
</comment>